<gene>
    <name evidence="4" type="ORF">J2S14_003439</name>
</gene>
<dbReference type="Gene3D" id="2.60.40.10">
    <property type="entry name" value="Immunoglobulins"/>
    <property type="match status" value="2"/>
</dbReference>
<keyword evidence="1" id="KW-0472">Membrane</keyword>
<reference evidence="4 5" key="1">
    <citation type="submission" date="2023-07" db="EMBL/GenBank/DDBJ databases">
        <title>Genomic Encyclopedia of Type Strains, Phase IV (KMG-IV): sequencing the most valuable type-strain genomes for metagenomic binning, comparative biology and taxonomic classification.</title>
        <authorList>
            <person name="Goeker M."/>
        </authorList>
    </citation>
    <scope>NUCLEOTIDE SEQUENCE [LARGE SCALE GENOMIC DNA]</scope>
    <source>
        <strain evidence="4 5">DSM 27848</strain>
    </source>
</reference>
<evidence type="ECO:0000259" key="3">
    <source>
        <dbReference type="Pfam" id="PF10633"/>
    </source>
</evidence>
<evidence type="ECO:0000256" key="2">
    <source>
        <dbReference type="SAM" id="SignalP"/>
    </source>
</evidence>
<evidence type="ECO:0000313" key="5">
    <source>
        <dbReference type="Proteomes" id="UP001232343"/>
    </source>
</evidence>
<feature type="signal peptide" evidence="2">
    <location>
        <begin position="1"/>
        <end position="27"/>
    </location>
</feature>
<accession>A0ABU0D898</accession>
<proteinExistence type="predicted"/>
<keyword evidence="1" id="KW-0812">Transmembrane</keyword>
<dbReference type="InterPro" id="IPR013783">
    <property type="entry name" value="Ig-like_fold"/>
</dbReference>
<comment type="caution">
    <text evidence="4">The sequence shown here is derived from an EMBL/GenBank/DDBJ whole genome shotgun (WGS) entry which is preliminary data.</text>
</comment>
<organism evidence="4 5">
    <name type="scientific">Lederbergia wuyishanensis</name>
    <dbReference type="NCBI Taxonomy" id="1347903"/>
    <lineage>
        <taxon>Bacteria</taxon>
        <taxon>Bacillati</taxon>
        <taxon>Bacillota</taxon>
        <taxon>Bacilli</taxon>
        <taxon>Bacillales</taxon>
        <taxon>Bacillaceae</taxon>
        <taxon>Lederbergia</taxon>
    </lineage>
</organism>
<dbReference type="Pfam" id="PF10633">
    <property type="entry name" value="NPCBM_assoc"/>
    <property type="match status" value="1"/>
</dbReference>
<evidence type="ECO:0000256" key="1">
    <source>
        <dbReference type="SAM" id="Phobius"/>
    </source>
</evidence>
<name>A0ABU0D898_9BACI</name>
<evidence type="ECO:0000313" key="4">
    <source>
        <dbReference type="EMBL" id="MDQ0344595.1"/>
    </source>
</evidence>
<feature type="transmembrane region" description="Helical" evidence="1">
    <location>
        <begin position="360"/>
        <end position="380"/>
    </location>
</feature>
<dbReference type="InterPro" id="IPR018905">
    <property type="entry name" value="A-galactase_NEW3"/>
</dbReference>
<sequence>MVKKLFSIMALLLLLVPFSLPTKTIYAAEGIELYTPFTGISVTPGEAISYSFDVTNHTSSIQQVKVDLEGISKDWKYTITSEGWDLKELSVKPGESKALTIELSVPLKVEKGDYKFKAVATSSSGIKANLPMLVTVSEQGTFMTEFTTEQPNLQGHSDSKFEYTAQLKNRTANEQNYALVAKAPRGWTVDFKADGDSVSSVTVESNATKNITISLTPPTEVEAETYKIPVGVINDSTSADMELEAVITGTYGIELSTPSGKLSENITAGHEKTIGIVVKNTGTAPLSDVSLSANTPQGWDVSFSPMKISKIEPGKTETIKATVQASDKAIAGDYVVEMTASAPEKSSKAQFRISVKTSLVWGWVGILIIIGVIGGIFYLIRKYGRR</sequence>
<dbReference type="Proteomes" id="UP001232343">
    <property type="component" value="Unassembled WGS sequence"/>
</dbReference>
<dbReference type="PANTHER" id="PTHR39198:SF1">
    <property type="entry name" value="ALPHA-GALACTOSIDASE NEW3 DOMAIN-CONTAINING PROTEIN"/>
    <property type="match status" value="1"/>
</dbReference>
<feature type="chain" id="PRO_5046942808" evidence="2">
    <location>
        <begin position="28"/>
        <end position="386"/>
    </location>
</feature>
<protein>
    <submittedName>
        <fullName evidence="4">Membrane protein</fullName>
    </submittedName>
</protein>
<keyword evidence="5" id="KW-1185">Reference proteome</keyword>
<dbReference type="EMBL" id="JAUSUO010000010">
    <property type="protein sequence ID" value="MDQ0344595.1"/>
    <property type="molecule type" value="Genomic_DNA"/>
</dbReference>
<keyword evidence="1" id="KW-1133">Transmembrane helix</keyword>
<keyword evidence="2" id="KW-0732">Signal</keyword>
<feature type="domain" description="Alpha-galactosidase NEW3" evidence="3">
    <location>
        <begin position="266"/>
        <end position="341"/>
    </location>
</feature>
<dbReference type="RefSeq" id="WP_244682870.1">
    <property type="nucleotide sequence ID" value="NZ_JALIRM010000013.1"/>
</dbReference>
<dbReference type="PANTHER" id="PTHR39198">
    <property type="entry name" value="HYPOTHETICAL MEMBRANE PROTEIN, CONSERVED"/>
    <property type="match status" value="1"/>
</dbReference>